<feature type="non-terminal residue" evidence="1">
    <location>
        <position position="58"/>
    </location>
</feature>
<dbReference type="EMBL" id="BARV01007134">
    <property type="protein sequence ID" value="GAI03966.1"/>
    <property type="molecule type" value="Genomic_DNA"/>
</dbReference>
<organism evidence="1">
    <name type="scientific">marine sediment metagenome</name>
    <dbReference type="NCBI Taxonomy" id="412755"/>
    <lineage>
        <taxon>unclassified sequences</taxon>
        <taxon>metagenomes</taxon>
        <taxon>ecological metagenomes</taxon>
    </lineage>
</organism>
<accession>X1LDS1</accession>
<proteinExistence type="predicted"/>
<sequence>MLRLNFLLQAEGTIAKDNFMDLKLKAEKISLERLGRTLNYEEIEGQASFIGALSGLLE</sequence>
<name>X1LDS1_9ZZZZ</name>
<protein>
    <submittedName>
        <fullName evidence="1">Uncharacterized protein</fullName>
    </submittedName>
</protein>
<dbReference type="AlphaFoldDB" id="X1LDS1"/>
<gene>
    <name evidence="1" type="ORF">S06H3_14574</name>
</gene>
<reference evidence="1" key="1">
    <citation type="journal article" date="2014" name="Front. Microbiol.">
        <title>High frequency of phylogenetically diverse reductive dehalogenase-homologous genes in deep subseafloor sedimentary metagenomes.</title>
        <authorList>
            <person name="Kawai M."/>
            <person name="Futagami T."/>
            <person name="Toyoda A."/>
            <person name="Takaki Y."/>
            <person name="Nishi S."/>
            <person name="Hori S."/>
            <person name="Arai W."/>
            <person name="Tsubouchi T."/>
            <person name="Morono Y."/>
            <person name="Uchiyama I."/>
            <person name="Ito T."/>
            <person name="Fujiyama A."/>
            <person name="Inagaki F."/>
            <person name="Takami H."/>
        </authorList>
    </citation>
    <scope>NUCLEOTIDE SEQUENCE</scope>
    <source>
        <strain evidence="1">Expedition CK06-06</strain>
    </source>
</reference>
<evidence type="ECO:0000313" key="1">
    <source>
        <dbReference type="EMBL" id="GAI03966.1"/>
    </source>
</evidence>
<comment type="caution">
    <text evidence="1">The sequence shown here is derived from an EMBL/GenBank/DDBJ whole genome shotgun (WGS) entry which is preliminary data.</text>
</comment>